<gene>
    <name evidence="14" type="ORF">QTO34_019767</name>
</gene>
<comment type="subcellular location">
    <subcellularLocation>
        <location evidence="1">Secreted</location>
    </subcellularLocation>
</comment>
<evidence type="ECO:0000313" key="15">
    <source>
        <dbReference type="Proteomes" id="UP001177744"/>
    </source>
</evidence>
<evidence type="ECO:0000256" key="3">
    <source>
        <dbReference type="ARBA" id="ARBA00022525"/>
    </source>
</evidence>
<keyword evidence="6" id="KW-0378">Hydrolase</keyword>
<comment type="catalytic activity">
    <reaction evidence="11">
        <text>1,2,3-tri-(9Z-octadecenoyl)-glycerol + H2O = di-(9Z)-octadecenoylglycerol + (9Z)-octadecenoate + H(+)</text>
        <dbReference type="Rhea" id="RHEA:38575"/>
        <dbReference type="ChEBI" id="CHEBI:15377"/>
        <dbReference type="ChEBI" id="CHEBI:15378"/>
        <dbReference type="ChEBI" id="CHEBI:30823"/>
        <dbReference type="ChEBI" id="CHEBI:53753"/>
        <dbReference type="ChEBI" id="CHEBI:75945"/>
    </reaction>
    <physiologicalReaction direction="left-to-right" evidence="11">
        <dbReference type="Rhea" id="RHEA:38576"/>
    </physiologicalReaction>
</comment>
<evidence type="ECO:0000256" key="4">
    <source>
        <dbReference type="ARBA" id="ARBA00022674"/>
    </source>
</evidence>
<dbReference type="InterPro" id="IPR033906">
    <property type="entry name" value="Lipase_N"/>
</dbReference>
<dbReference type="InterPro" id="IPR002333">
    <property type="entry name" value="Lipase_hep"/>
</dbReference>
<dbReference type="GO" id="GO:0008201">
    <property type="term" value="F:heparin binding"/>
    <property type="evidence" value="ECO:0007669"/>
    <property type="project" value="UniProtKB-KW"/>
</dbReference>
<dbReference type="InterPro" id="IPR000734">
    <property type="entry name" value="TAG_lipase"/>
</dbReference>
<keyword evidence="4" id="KW-0358">Heparin-binding</keyword>
<dbReference type="FunFam" id="3.40.50.1820:FF:000101">
    <property type="entry name" value="Hepatic triacylglycerol lipase"/>
    <property type="match status" value="1"/>
</dbReference>
<evidence type="ECO:0000256" key="8">
    <source>
        <dbReference type="ARBA" id="ARBA00023098"/>
    </source>
</evidence>
<dbReference type="InterPro" id="IPR013818">
    <property type="entry name" value="Lipase"/>
</dbReference>
<keyword evidence="3" id="KW-0964">Secreted</keyword>
<keyword evidence="15" id="KW-1185">Reference proteome</keyword>
<evidence type="ECO:0000256" key="12">
    <source>
        <dbReference type="RuleBase" id="RU004262"/>
    </source>
</evidence>
<dbReference type="GO" id="GO:0004465">
    <property type="term" value="F:lipoprotein lipase activity"/>
    <property type="evidence" value="ECO:0007669"/>
    <property type="project" value="TreeGrafter"/>
</dbReference>
<feature type="domain" description="Lipase" evidence="13">
    <location>
        <begin position="65"/>
        <end position="384"/>
    </location>
</feature>
<evidence type="ECO:0000256" key="7">
    <source>
        <dbReference type="ARBA" id="ARBA00022963"/>
    </source>
</evidence>
<comment type="similarity">
    <text evidence="2 12">Belongs to the AB hydrolase superfamily. Lipase family.</text>
</comment>
<dbReference type="InterPro" id="IPR029058">
    <property type="entry name" value="AB_hydrolase_fold"/>
</dbReference>
<protein>
    <recommendedName>
        <fullName evidence="13">Lipase domain-containing protein</fullName>
    </recommendedName>
</protein>
<dbReference type="GO" id="GO:0005615">
    <property type="term" value="C:extracellular space"/>
    <property type="evidence" value="ECO:0007669"/>
    <property type="project" value="TreeGrafter"/>
</dbReference>
<evidence type="ECO:0000256" key="10">
    <source>
        <dbReference type="ARBA" id="ARBA00048377"/>
    </source>
</evidence>
<sequence>MAPSTLASARPTSALEEAACLGITFSLSGTPLAGVLQNLWVVPELQRWERCQAKHRPSSSFAEPLGRRARAARKNETLQETKTRFLLFEGETDKGCQIQLHRPDTLQQCGFNASLPLVMIIHGWSVDGLLEDWIWQMVAALKSQGAQPVNVALADWITQAHNHYAIAVRNTRLVGQEVAALLRWLEESAPFSRSHVHLIGYSLGAHVSGFAGSYIGGKHKIGRITGLDAAGPLFEGTSSNDRLSPDDANFVDAIHTFTREHMGLSVGIKEPIAHYDFYPNGGSFQPGCHFLDLYKHITKHGLNAFAQTIKCAHERSVHLFIDSLVHPDLQSTAYLCSGMDSFSQGLCLDCKKGRCNTLGYHTRQGGQSKKSKQLFLVTRAQAPFKGECGRPQPSRYLKAQKFPRSLFLEWLPVPFQCF</sequence>
<proteinExistence type="inferred from homology"/>
<evidence type="ECO:0000256" key="5">
    <source>
        <dbReference type="ARBA" id="ARBA00022729"/>
    </source>
</evidence>
<comment type="catalytic activity">
    <reaction evidence="10">
        <text>1,2,3-tributanoylglycerol + H2O = dibutanoylglycerol + butanoate + H(+)</text>
        <dbReference type="Rhea" id="RHEA:40475"/>
        <dbReference type="ChEBI" id="CHEBI:15377"/>
        <dbReference type="ChEBI" id="CHEBI:15378"/>
        <dbReference type="ChEBI" id="CHEBI:17968"/>
        <dbReference type="ChEBI" id="CHEBI:35020"/>
        <dbReference type="ChEBI" id="CHEBI:76478"/>
    </reaction>
    <physiologicalReaction direction="left-to-right" evidence="10">
        <dbReference type="Rhea" id="RHEA:40476"/>
    </physiologicalReaction>
</comment>
<dbReference type="EMBL" id="JAULJE010000009">
    <property type="protein sequence ID" value="KAK1339094.1"/>
    <property type="molecule type" value="Genomic_DNA"/>
</dbReference>
<evidence type="ECO:0000256" key="9">
    <source>
        <dbReference type="ARBA" id="ARBA00023180"/>
    </source>
</evidence>
<keyword evidence="9" id="KW-0325">Glycoprotein</keyword>
<dbReference type="PRINTS" id="PR00824">
    <property type="entry name" value="HEPLIPASE"/>
</dbReference>
<evidence type="ECO:0000313" key="14">
    <source>
        <dbReference type="EMBL" id="KAK1339094.1"/>
    </source>
</evidence>
<dbReference type="PANTHER" id="PTHR11610">
    <property type="entry name" value="LIPASE"/>
    <property type="match status" value="1"/>
</dbReference>
<evidence type="ECO:0000256" key="6">
    <source>
        <dbReference type="ARBA" id="ARBA00022801"/>
    </source>
</evidence>
<evidence type="ECO:0000256" key="1">
    <source>
        <dbReference type="ARBA" id="ARBA00004613"/>
    </source>
</evidence>
<dbReference type="Proteomes" id="UP001177744">
    <property type="component" value="Unassembled WGS sequence"/>
</dbReference>
<dbReference type="CDD" id="cd00707">
    <property type="entry name" value="Pancreat_lipase_like"/>
    <property type="match status" value="1"/>
</dbReference>
<dbReference type="PANTHER" id="PTHR11610:SF2">
    <property type="entry name" value="HEPATIC TRIACYLGLYCEROL LIPASE"/>
    <property type="match status" value="1"/>
</dbReference>
<comment type="caution">
    <text evidence="14">The sequence shown here is derived from an EMBL/GenBank/DDBJ whole genome shotgun (WGS) entry which is preliminary data.</text>
</comment>
<name>A0AA40HXA3_CNENI</name>
<dbReference type="AlphaFoldDB" id="A0AA40HXA3"/>
<keyword evidence="5" id="KW-0732">Signal</keyword>
<reference evidence="14" key="1">
    <citation type="submission" date="2023-06" db="EMBL/GenBank/DDBJ databases">
        <title>Reference genome for the Northern bat (Eptesicus nilssonii), a most northern bat species.</title>
        <authorList>
            <person name="Laine V.N."/>
            <person name="Pulliainen A.T."/>
            <person name="Lilley T.M."/>
        </authorList>
    </citation>
    <scope>NUCLEOTIDE SEQUENCE</scope>
    <source>
        <strain evidence="14">BLF_Eptnil</strain>
        <tissue evidence="14">Kidney</tissue>
    </source>
</reference>
<organism evidence="14 15">
    <name type="scientific">Cnephaeus nilssonii</name>
    <name type="common">Northern bat</name>
    <name type="synonym">Eptesicus nilssonii</name>
    <dbReference type="NCBI Taxonomy" id="3371016"/>
    <lineage>
        <taxon>Eukaryota</taxon>
        <taxon>Metazoa</taxon>
        <taxon>Chordata</taxon>
        <taxon>Craniata</taxon>
        <taxon>Vertebrata</taxon>
        <taxon>Euteleostomi</taxon>
        <taxon>Mammalia</taxon>
        <taxon>Eutheria</taxon>
        <taxon>Laurasiatheria</taxon>
        <taxon>Chiroptera</taxon>
        <taxon>Yangochiroptera</taxon>
        <taxon>Vespertilionidae</taxon>
        <taxon>Cnephaeus</taxon>
    </lineage>
</organism>
<dbReference type="GO" id="GO:0034185">
    <property type="term" value="F:apolipoprotein binding"/>
    <property type="evidence" value="ECO:0007669"/>
    <property type="project" value="TreeGrafter"/>
</dbReference>
<evidence type="ECO:0000259" key="13">
    <source>
        <dbReference type="Pfam" id="PF00151"/>
    </source>
</evidence>
<dbReference type="Pfam" id="PF00151">
    <property type="entry name" value="Lipase"/>
    <property type="match status" value="1"/>
</dbReference>
<evidence type="ECO:0000256" key="11">
    <source>
        <dbReference type="ARBA" id="ARBA00048386"/>
    </source>
</evidence>
<dbReference type="Gene3D" id="3.40.50.1820">
    <property type="entry name" value="alpha/beta hydrolase"/>
    <property type="match status" value="1"/>
</dbReference>
<accession>A0AA40HXA3</accession>
<keyword evidence="8" id="KW-0443">Lipid metabolism</keyword>
<keyword evidence="7" id="KW-0442">Lipid degradation</keyword>
<evidence type="ECO:0000256" key="2">
    <source>
        <dbReference type="ARBA" id="ARBA00010701"/>
    </source>
</evidence>
<dbReference type="PRINTS" id="PR00821">
    <property type="entry name" value="TAGLIPASE"/>
</dbReference>
<dbReference type="GO" id="GO:0016042">
    <property type="term" value="P:lipid catabolic process"/>
    <property type="evidence" value="ECO:0007669"/>
    <property type="project" value="UniProtKB-KW"/>
</dbReference>
<dbReference type="SUPFAM" id="SSF53474">
    <property type="entry name" value="alpha/beta-Hydrolases"/>
    <property type="match status" value="1"/>
</dbReference>